<keyword evidence="3" id="KW-0456">Lyase</keyword>
<dbReference type="SMART" id="SM00062">
    <property type="entry name" value="PBPb"/>
    <property type="match status" value="1"/>
</dbReference>
<proteinExistence type="predicted"/>
<organism evidence="3">
    <name type="scientific">hydrothermal vent metagenome</name>
    <dbReference type="NCBI Taxonomy" id="652676"/>
    <lineage>
        <taxon>unclassified sequences</taxon>
        <taxon>metagenomes</taxon>
        <taxon>ecological metagenomes</taxon>
    </lineage>
</organism>
<dbReference type="AlphaFoldDB" id="A0A160TQK5"/>
<dbReference type="InterPro" id="IPR001638">
    <property type="entry name" value="Solute-binding_3/MltF_N"/>
</dbReference>
<gene>
    <name evidence="3" type="ORF">MGWOODY_XGa151</name>
</gene>
<reference evidence="3" key="1">
    <citation type="submission" date="2015-10" db="EMBL/GenBank/DDBJ databases">
        <authorList>
            <person name="Gilbert D.G."/>
        </authorList>
    </citation>
    <scope>NUCLEOTIDE SEQUENCE</scope>
</reference>
<sequence length="260" mass="28566">MKLFKRYVWVLACLIGVAAMQTAQAQDSLLHTILKEGVLKVGTTGDWDPMTMRDPANNSYKGFDIDVSTALAADLGVKIEYVPTEWKTLVAGVTSGKYHMTGSASVNPKRAKVAGYSMSYVDVGQLPLILKKNADRFNGWEDINQEGVTVSAILGTTQEQYVKSFFPKAEHSIVEAPATDFSEVLAGRADVHITSNIAAYKLIAKYPQMMIVSVGQAKARTPLAILLPQADQVWINYVNHWISLQKARGLFDKLSAKWGL</sequence>
<dbReference type="SUPFAM" id="SSF53850">
    <property type="entry name" value="Periplasmic binding protein-like II"/>
    <property type="match status" value="1"/>
</dbReference>
<dbReference type="Pfam" id="PF00497">
    <property type="entry name" value="SBP_bac_3"/>
    <property type="match status" value="1"/>
</dbReference>
<dbReference type="EMBL" id="CZRL01000032">
    <property type="protein sequence ID" value="CUS50606.1"/>
    <property type="molecule type" value="Genomic_DNA"/>
</dbReference>
<protein>
    <submittedName>
        <fullName evidence="3">Cyclohexadienyl dehydratase</fullName>
        <ecNumber evidence="3">4.2.1.51</ecNumber>
    </submittedName>
</protein>
<evidence type="ECO:0000256" key="1">
    <source>
        <dbReference type="ARBA" id="ARBA00022729"/>
    </source>
</evidence>
<keyword evidence="1" id="KW-0732">Signal</keyword>
<dbReference type="EC" id="4.2.1.51" evidence="3"/>
<dbReference type="Gene3D" id="3.40.190.10">
    <property type="entry name" value="Periplasmic binding protein-like II"/>
    <property type="match status" value="2"/>
</dbReference>
<dbReference type="GO" id="GO:0004664">
    <property type="term" value="F:prephenate dehydratase activity"/>
    <property type="evidence" value="ECO:0007669"/>
    <property type="project" value="UniProtKB-EC"/>
</dbReference>
<dbReference type="PANTHER" id="PTHR35936:SF19">
    <property type="entry name" value="AMINO-ACID-BINDING PROTEIN YXEM-RELATED"/>
    <property type="match status" value="1"/>
</dbReference>
<dbReference type="PANTHER" id="PTHR35936">
    <property type="entry name" value="MEMBRANE-BOUND LYTIC MUREIN TRANSGLYCOSYLASE F"/>
    <property type="match status" value="1"/>
</dbReference>
<evidence type="ECO:0000259" key="2">
    <source>
        <dbReference type="SMART" id="SM00062"/>
    </source>
</evidence>
<accession>A0A160TQK5</accession>
<name>A0A160TQK5_9ZZZZ</name>
<feature type="domain" description="Solute-binding protein family 3/N-terminal" evidence="2">
    <location>
        <begin position="38"/>
        <end position="260"/>
    </location>
</feature>
<evidence type="ECO:0000313" key="3">
    <source>
        <dbReference type="EMBL" id="CUS50606.1"/>
    </source>
</evidence>